<evidence type="ECO:0000259" key="8">
    <source>
        <dbReference type="PROSITE" id="PS50905"/>
    </source>
</evidence>
<keyword evidence="7" id="KW-0963">Cytoplasm</keyword>
<evidence type="ECO:0000256" key="1">
    <source>
        <dbReference type="ARBA" id="ARBA00006950"/>
    </source>
</evidence>
<dbReference type="Gene3D" id="1.20.1260.10">
    <property type="match status" value="1"/>
</dbReference>
<dbReference type="GO" id="GO:0008198">
    <property type="term" value="F:ferrous iron binding"/>
    <property type="evidence" value="ECO:0007669"/>
    <property type="project" value="TreeGrafter"/>
</dbReference>
<dbReference type="FunFam" id="1.20.1260.10:FF:000001">
    <property type="entry name" value="Non-heme ferritin"/>
    <property type="match status" value="1"/>
</dbReference>
<dbReference type="InterPro" id="IPR009040">
    <property type="entry name" value="Ferritin-like_diiron"/>
</dbReference>
<dbReference type="GO" id="GO:0008199">
    <property type="term" value="F:ferric iron binding"/>
    <property type="evidence" value="ECO:0007669"/>
    <property type="project" value="InterPro"/>
</dbReference>
<evidence type="ECO:0000256" key="7">
    <source>
        <dbReference type="RuleBase" id="RU361145"/>
    </source>
</evidence>
<dbReference type="RefSeq" id="WP_003015695.1">
    <property type="nucleotide sequence ID" value="NZ_AP023459.1"/>
</dbReference>
<dbReference type="KEGG" id="ftv:CH67_1263"/>
<dbReference type="GO" id="GO:0006879">
    <property type="term" value="P:intracellular iron ion homeostasis"/>
    <property type="evidence" value="ECO:0007669"/>
    <property type="project" value="UniProtKB-KW"/>
</dbReference>
<comment type="caution">
    <text evidence="10">The sequence shown here is derived from an EMBL/GenBank/DDBJ whole genome shotgun (WGS) entry which is preliminary data.</text>
</comment>
<feature type="binding site" evidence="6">
    <location>
        <position position="94"/>
    </location>
    <ligand>
        <name>Fe cation</name>
        <dbReference type="ChEBI" id="CHEBI:24875"/>
        <label>1</label>
    </ligand>
</feature>
<dbReference type="EMBL" id="JAAGJP010000001">
    <property type="protein sequence ID" value="NDS67606.1"/>
    <property type="molecule type" value="Genomic_DNA"/>
</dbReference>
<dbReference type="InterPro" id="IPR009078">
    <property type="entry name" value="Ferritin-like_SF"/>
</dbReference>
<evidence type="ECO:0000256" key="6">
    <source>
        <dbReference type="PIRSR" id="PIRSR601519-1"/>
    </source>
</evidence>
<evidence type="ECO:0000256" key="4">
    <source>
        <dbReference type="ARBA" id="ARBA00023002"/>
    </source>
</evidence>
<dbReference type="GO" id="GO:0006826">
    <property type="term" value="P:iron ion transport"/>
    <property type="evidence" value="ECO:0007669"/>
    <property type="project" value="InterPro"/>
</dbReference>
<dbReference type="eggNOG" id="COG1528">
    <property type="taxonomic scope" value="Bacteria"/>
</dbReference>
<dbReference type="CDD" id="cd01055">
    <property type="entry name" value="Nonheme_Ferritin"/>
    <property type="match status" value="1"/>
</dbReference>
<dbReference type="HOGENOM" id="CLU_065681_1_2_6"/>
<sequence>MISKRLLDALNDQFNYELESANIYLAMAGYTADLGLGGFTNWFMAQYEEELFHAKKIMKFISDKNGRIEVKSVAAPQNNFNSLLEVFQATLVHEQEVSTRFYDLMNIALEEKEHSTKSFLQWFIDEQVEEEATVGDMINKIKLVKDSGLYLLDQEAAKRNFNAPSL</sequence>
<proteinExistence type="inferred from homology"/>
<dbReference type="AlphaFoldDB" id="A0A0B3VYM2"/>
<dbReference type="InterPro" id="IPR008331">
    <property type="entry name" value="Ferritin_DPS_dom"/>
</dbReference>
<keyword evidence="5 6" id="KW-0408">Iron</keyword>
<feature type="binding site" evidence="6">
    <location>
        <position position="17"/>
    </location>
    <ligand>
        <name>Fe cation</name>
        <dbReference type="ChEBI" id="CHEBI:24875"/>
        <label>1</label>
    </ligand>
</feature>
<feature type="binding site" evidence="6">
    <location>
        <position position="127"/>
    </location>
    <ligand>
        <name>Fe cation</name>
        <dbReference type="ChEBI" id="CHEBI:24875"/>
        <label>1</label>
    </ligand>
</feature>
<dbReference type="PANTHER" id="PTHR11431">
    <property type="entry name" value="FERRITIN"/>
    <property type="match status" value="1"/>
</dbReference>
<comment type="subcellular location">
    <subcellularLocation>
        <location evidence="7">Cytoplasm</location>
    </subcellularLocation>
</comment>
<reference evidence="10" key="2">
    <citation type="submission" date="2020-02" db="EMBL/GenBank/DDBJ databases">
        <title>Using affinity propagation clustering for identifying bacterial clades and subclades with whole-genome sequences of Francisella tularensis.</title>
        <authorList>
            <person name="Homeier-Bachmann T."/>
            <person name="Abdel-Glil M.Y."/>
            <person name="Hackbart A."/>
            <person name="Hotzel H."/>
            <person name="Tomaso H."/>
        </authorList>
    </citation>
    <scope>NUCLEOTIDE SEQUENCE</scope>
    <source>
        <strain evidence="10">15T0085</strain>
        <strain evidence="9">17T1429</strain>
    </source>
</reference>
<feature type="binding site" evidence="6">
    <location>
        <position position="53"/>
    </location>
    <ligand>
        <name>Fe cation</name>
        <dbReference type="ChEBI" id="CHEBI:24875"/>
        <label>1</label>
    </ligand>
</feature>
<dbReference type="GO" id="GO:0004322">
    <property type="term" value="F:ferroxidase activity"/>
    <property type="evidence" value="ECO:0007669"/>
    <property type="project" value="TreeGrafter"/>
</dbReference>
<evidence type="ECO:0000313" key="10">
    <source>
        <dbReference type="EMBL" id="NDS67606.1"/>
    </source>
</evidence>
<dbReference type="InterPro" id="IPR012347">
    <property type="entry name" value="Ferritin-like"/>
</dbReference>
<dbReference type="OMA" id="CEDKGFE"/>
<evidence type="ECO:0000256" key="3">
    <source>
        <dbReference type="ARBA" id="ARBA00022723"/>
    </source>
</evidence>
<name>A0A0B3VYM2_FRATU</name>
<keyword evidence="3 6" id="KW-0479">Metal-binding</keyword>
<protein>
    <recommendedName>
        <fullName evidence="7">Ferritin</fullName>
        <ecNumber evidence="7">1.16.3.2</ecNumber>
    </recommendedName>
</protein>
<accession>A0A0B3VYM2</accession>
<comment type="similarity">
    <text evidence="1 7">Belongs to the ferritin family. Prokaryotic subfamily.</text>
</comment>
<dbReference type="KEGG" id="ftc:DA46_1880"/>
<organism evidence="10">
    <name type="scientific">Francisella tularensis subsp. holarctica</name>
    <dbReference type="NCBI Taxonomy" id="119857"/>
    <lineage>
        <taxon>Bacteria</taxon>
        <taxon>Pseudomonadati</taxon>
        <taxon>Pseudomonadota</taxon>
        <taxon>Gammaproteobacteria</taxon>
        <taxon>Thiotrichales</taxon>
        <taxon>Francisellaceae</taxon>
        <taxon>Francisella</taxon>
    </lineage>
</organism>
<dbReference type="PANTHER" id="PTHR11431:SF127">
    <property type="entry name" value="BACTERIAL NON-HEME FERRITIN"/>
    <property type="match status" value="1"/>
</dbReference>
<evidence type="ECO:0000256" key="2">
    <source>
        <dbReference type="ARBA" id="ARBA00022434"/>
    </source>
</evidence>
<dbReference type="GO" id="GO:0042802">
    <property type="term" value="F:identical protein binding"/>
    <property type="evidence" value="ECO:0007669"/>
    <property type="project" value="UniProtKB-ARBA"/>
</dbReference>
<dbReference type="InterPro" id="IPR001519">
    <property type="entry name" value="Ferritin"/>
</dbReference>
<dbReference type="SUPFAM" id="SSF47240">
    <property type="entry name" value="Ferritin-like"/>
    <property type="match status" value="1"/>
</dbReference>
<feature type="domain" description="Ferritin-like diiron" evidence="8">
    <location>
        <begin position="1"/>
        <end position="145"/>
    </location>
</feature>
<dbReference type="KEGG" id="ftz:CH68_995"/>
<feature type="binding site" evidence="6">
    <location>
        <position position="50"/>
    </location>
    <ligand>
        <name>Fe cation</name>
        <dbReference type="ChEBI" id="CHEBI:24875"/>
        <label>1</label>
    </ligand>
</feature>
<dbReference type="PROSITE" id="PS50905">
    <property type="entry name" value="FERRITIN_LIKE"/>
    <property type="match status" value="1"/>
</dbReference>
<dbReference type="GO" id="GO:0005829">
    <property type="term" value="C:cytosol"/>
    <property type="evidence" value="ECO:0007669"/>
    <property type="project" value="TreeGrafter"/>
</dbReference>
<dbReference type="Pfam" id="PF00210">
    <property type="entry name" value="Ferritin"/>
    <property type="match status" value="1"/>
</dbReference>
<comment type="function">
    <text evidence="7">Iron-storage protein.</text>
</comment>
<dbReference type="EC" id="1.16.3.2" evidence="7"/>
<gene>
    <name evidence="10" type="ORF">FWI86_00255</name>
    <name evidence="9" type="ORF">FWJ04_00170</name>
</gene>
<keyword evidence="4" id="KW-0560">Oxidoreductase</keyword>
<evidence type="ECO:0000313" key="9">
    <source>
        <dbReference type="EMBL" id="NDR88184.1"/>
    </source>
</evidence>
<keyword evidence="2 7" id="KW-0409">Iron storage</keyword>
<evidence type="ECO:0000256" key="5">
    <source>
        <dbReference type="ARBA" id="ARBA00023004"/>
    </source>
</evidence>
<dbReference type="InterPro" id="IPR041719">
    <property type="entry name" value="Ferritin_prok"/>
</dbReference>
<reference evidence="10" key="1">
    <citation type="submission" date="2019-08" db="EMBL/GenBank/DDBJ databases">
        <authorList>
            <person name="Busch A."/>
        </authorList>
    </citation>
    <scope>NUCLEOTIDE SEQUENCE</scope>
    <source>
        <strain evidence="10">15T0085</strain>
        <strain evidence="9">17T1429</strain>
    </source>
</reference>
<comment type="catalytic activity">
    <reaction evidence="7">
        <text>4 Fe(2+) + O2 + 6 H2O = 4 iron(III) oxide-hydroxide + 12 H(+)</text>
        <dbReference type="Rhea" id="RHEA:11972"/>
        <dbReference type="ChEBI" id="CHEBI:15377"/>
        <dbReference type="ChEBI" id="CHEBI:15378"/>
        <dbReference type="ChEBI" id="CHEBI:15379"/>
        <dbReference type="ChEBI" id="CHEBI:29033"/>
        <dbReference type="ChEBI" id="CHEBI:78619"/>
        <dbReference type="EC" id="1.16.3.2"/>
    </reaction>
</comment>
<dbReference type="EMBL" id="JAAGKH010000001">
    <property type="protein sequence ID" value="NDR88184.1"/>
    <property type="molecule type" value="Genomic_DNA"/>
</dbReference>